<keyword evidence="1" id="KW-0472">Membrane</keyword>
<evidence type="ECO:0008006" key="4">
    <source>
        <dbReference type="Google" id="ProtNLM"/>
    </source>
</evidence>
<evidence type="ECO:0000313" key="2">
    <source>
        <dbReference type="EMBL" id="MBC3757447.1"/>
    </source>
</evidence>
<name>A0A923KJJ1_9FLAO</name>
<dbReference type="Proteomes" id="UP000656244">
    <property type="component" value="Unassembled WGS sequence"/>
</dbReference>
<proteinExistence type="predicted"/>
<feature type="transmembrane region" description="Helical" evidence="1">
    <location>
        <begin position="86"/>
        <end position="107"/>
    </location>
</feature>
<feature type="transmembrane region" description="Helical" evidence="1">
    <location>
        <begin position="113"/>
        <end position="130"/>
    </location>
</feature>
<accession>A0A923KJJ1</accession>
<evidence type="ECO:0000256" key="1">
    <source>
        <dbReference type="SAM" id="Phobius"/>
    </source>
</evidence>
<sequence length="499" mass="57335">MIGHLRKRVIAFISGEKNVKGFWILAGIASGLYPLLYYYNANFTLINSWPQFLFFVTIFLIVPCLSILFARLIFHKIKGLSQYKKYTAPVLNFSFFTSLVVLCTYGFNGKALPVALSVAFVLGILLHNHFRKVLVFQFLLVLLISPKLIPEMYGSVAYSDAWMEQPDAIEDVVFKTRPNIYVIQPDGYANFNALKDDPYSLDNSQFEGFLAEKGFKTYSGFRSNYYTTLSSNSSLFAMKHHYYHNTKYFRKELMNARDIIAGDNPVVSIFKRNDYKTFLMLEAPYLLANRPQIHYDYCNINYRKIPYSTRGFEFKKDLKLDVEQTIVENKNTNNFYFIEKLTPGHISTDVSRSVGIDQERTDYLDQVKKANIWLQDMVDIILKNDKNAMIIIMADHGGGVGLKAMGECRIKQTDANLVSSVFTSVLAIKWSNGAPEFEDKLVSSVNFFRILFSHLGENKSYLNYLQEDKSYVPIDEGGPKGIYEVLNNDGEMVFIKHER</sequence>
<comment type="caution">
    <text evidence="2">The sequence shown here is derived from an EMBL/GenBank/DDBJ whole genome shotgun (WGS) entry which is preliminary data.</text>
</comment>
<protein>
    <recommendedName>
        <fullName evidence="4">Sulfatase N-terminal domain-containing protein</fullName>
    </recommendedName>
</protein>
<keyword evidence="1" id="KW-0812">Transmembrane</keyword>
<reference evidence="2" key="1">
    <citation type="submission" date="2020-08" db="EMBL/GenBank/DDBJ databases">
        <title>Hyunsoonleella sp. strain SJ7 genome sequencing and assembly.</title>
        <authorList>
            <person name="Kim I."/>
        </authorList>
    </citation>
    <scope>NUCLEOTIDE SEQUENCE</scope>
    <source>
        <strain evidence="2">SJ7</strain>
    </source>
</reference>
<feature type="transmembrane region" description="Helical" evidence="1">
    <location>
        <begin position="21"/>
        <end position="40"/>
    </location>
</feature>
<evidence type="ECO:0000313" key="3">
    <source>
        <dbReference type="Proteomes" id="UP000656244"/>
    </source>
</evidence>
<dbReference type="EMBL" id="JACNMF010000001">
    <property type="protein sequence ID" value="MBC3757447.1"/>
    <property type="molecule type" value="Genomic_DNA"/>
</dbReference>
<keyword evidence="3" id="KW-1185">Reference proteome</keyword>
<dbReference type="InterPro" id="IPR017850">
    <property type="entry name" value="Alkaline_phosphatase_core_sf"/>
</dbReference>
<dbReference type="Gene3D" id="3.40.720.10">
    <property type="entry name" value="Alkaline Phosphatase, subunit A"/>
    <property type="match status" value="1"/>
</dbReference>
<feature type="transmembrane region" description="Helical" evidence="1">
    <location>
        <begin position="52"/>
        <end position="74"/>
    </location>
</feature>
<organism evidence="2 3">
    <name type="scientific">Hyunsoonleella aquatilis</name>
    <dbReference type="NCBI Taxonomy" id="2762758"/>
    <lineage>
        <taxon>Bacteria</taxon>
        <taxon>Pseudomonadati</taxon>
        <taxon>Bacteroidota</taxon>
        <taxon>Flavobacteriia</taxon>
        <taxon>Flavobacteriales</taxon>
        <taxon>Flavobacteriaceae</taxon>
    </lineage>
</organism>
<dbReference type="RefSeq" id="WP_186558845.1">
    <property type="nucleotide sequence ID" value="NZ_JACNMF010000001.1"/>
</dbReference>
<gene>
    <name evidence="2" type="ORF">H7U19_03455</name>
</gene>
<dbReference type="AlphaFoldDB" id="A0A923KJJ1"/>
<keyword evidence="1" id="KW-1133">Transmembrane helix</keyword>